<reference evidence="2 3" key="1">
    <citation type="submission" date="2020-08" db="EMBL/GenBank/DDBJ databases">
        <title>Description of novel Flavobacterium F-392 isolate.</title>
        <authorList>
            <person name="Saticioglu I.B."/>
            <person name="Duman M."/>
            <person name="Altun S."/>
        </authorList>
    </citation>
    <scope>NUCLEOTIDE SEQUENCE [LARGE SCALE GENOMIC DNA]</scope>
    <source>
        <strain evidence="2 3">F-392</strain>
    </source>
</reference>
<keyword evidence="3" id="KW-1185">Reference proteome</keyword>
<dbReference type="Proteomes" id="UP000641454">
    <property type="component" value="Unassembled WGS sequence"/>
</dbReference>
<gene>
    <name evidence="2" type="ORF">H8R25_10995</name>
</gene>
<dbReference type="RefSeq" id="WP_187018939.1">
    <property type="nucleotide sequence ID" value="NZ_JACRUK010000026.1"/>
</dbReference>
<accession>A0A923SGQ9</accession>
<dbReference type="AlphaFoldDB" id="A0A923SGQ9"/>
<evidence type="ECO:0000313" key="3">
    <source>
        <dbReference type="Proteomes" id="UP000641454"/>
    </source>
</evidence>
<protein>
    <submittedName>
        <fullName evidence="2">AtpZ/AtpI family protein</fullName>
    </submittedName>
</protein>
<feature type="transmembrane region" description="Helical" evidence="1">
    <location>
        <begin position="20"/>
        <end position="38"/>
    </location>
</feature>
<keyword evidence="1" id="KW-0472">Membrane</keyword>
<name>A0A923SGQ9_9FLAO</name>
<sequence length="75" mass="8758">MEKKPNKKQASKKWLVLMNIPFQMGVIIFSFTYLGIWLDKTYTGTNVFTIIVSLLSVFLSLYNVIRQVKNLNKED</sequence>
<dbReference type="EMBL" id="JACRUL010000025">
    <property type="protein sequence ID" value="MBC5844964.1"/>
    <property type="molecule type" value="Genomic_DNA"/>
</dbReference>
<dbReference type="Pfam" id="PF09527">
    <property type="entry name" value="ATPase_gene1"/>
    <property type="match status" value="1"/>
</dbReference>
<organism evidence="2 3">
    <name type="scientific">Flavobacterium muglaense</name>
    <dbReference type="NCBI Taxonomy" id="2764716"/>
    <lineage>
        <taxon>Bacteria</taxon>
        <taxon>Pseudomonadati</taxon>
        <taxon>Bacteroidota</taxon>
        <taxon>Flavobacteriia</taxon>
        <taxon>Flavobacteriales</taxon>
        <taxon>Flavobacteriaceae</taxon>
        <taxon>Flavobacterium</taxon>
    </lineage>
</organism>
<keyword evidence="1" id="KW-1133">Transmembrane helix</keyword>
<evidence type="ECO:0000313" key="2">
    <source>
        <dbReference type="EMBL" id="MBC5844964.1"/>
    </source>
</evidence>
<dbReference type="InterPro" id="IPR032820">
    <property type="entry name" value="ATPase_put"/>
</dbReference>
<evidence type="ECO:0000256" key="1">
    <source>
        <dbReference type="SAM" id="Phobius"/>
    </source>
</evidence>
<proteinExistence type="predicted"/>
<comment type="caution">
    <text evidence="2">The sequence shown here is derived from an EMBL/GenBank/DDBJ whole genome shotgun (WGS) entry which is preliminary data.</text>
</comment>
<feature type="transmembrane region" description="Helical" evidence="1">
    <location>
        <begin position="44"/>
        <end position="65"/>
    </location>
</feature>
<keyword evidence="1" id="KW-0812">Transmembrane</keyword>